<dbReference type="RefSeq" id="WP_014778993.1">
    <property type="nucleotide sequence ID" value="NC_018012.1"/>
</dbReference>
<reference evidence="2 3" key="1">
    <citation type="submission" date="2012-06" db="EMBL/GenBank/DDBJ databases">
        <title>Complete sequence of Thiocystis violascens DSM 198.</title>
        <authorList>
            <consortium name="US DOE Joint Genome Institute"/>
            <person name="Lucas S."/>
            <person name="Han J."/>
            <person name="Lapidus A."/>
            <person name="Cheng J.-F."/>
            <person name="Goodwin L."/>
            <person name="Pitluck S."/>
            <person name="Peters L."/>
            <person name="Ovchinnikova G."/>
            <person name="Teshima H."/>
            <person name="Detter J.C."/>
            <person name="Han C."/>
            <person name="Tapia R."/>
            <person name="Land M."/>
            <person name="Hauser L."/>
            <person name="Kyrpides N."/>
            <person name="Ivanova N."/>
            <person name="Pagani I."/>
            <person name="Vogl K."/>
            <person name="Liu Z."/>
            <person name="Frigaard N.-U."/>
            <person name="Bryant D."/>
            <person name="Woyke T."/>
        </authorList>
    </citation>
    <scope>NUCLEOTIDE SEQUENCE [LARGE SCALE GENOMIC DNA]</scope>
    <source>
        <strain evidence="3">ATCC 17096 / DSM 198 / 6111</strain>
    </source>
</reference>
<dbReference type="PANTHER" id="PTHR41878:SF1">
    <property type="entry name" value="TNPR PROTEIN"/>
    <property type="match status" value="1"/>
</dbReference>
<dbReference type="OrthoDB" id="9816539at2"/>
<dbReference type="AlphaFoldDB" id="I3YC33"/>
<organism evidence="2 3">
    <name type="scientific">Thiocystis violascens (strain ATCC 17096 / DSM 198 / 6111)</name>
    <name type="common">Chromatium violascens</name>
    <dbReference type="NCBI Taxonomy" id="765911"/>
    <lineage>
        <taxon>Bacteria</taxon>
        <taxon>Pseudomonadati</taxon>
        <taxon>Pseudomonadota</taxon>
        <taxon>Gammaproteobacteria</taxon>
        <taxon>Chromatiales</taxon>
        <taxon>Chromatiaceae</taxon>
        <taxon>Thiocystis</taxon>
    </lineage>
</organism>
<dbReference type="Proteomes" id="UP000006062">
    <property type="component" value="Chromosome"/>
</dbReference>
<gene>
    <name evidence="2" type="ordered locus">Thivi_2617</name>
</gene>
<dbReference type="STRING" id="765911.Thivi_2617"/>
<dbReference type="Pfam" id="PF07929">
    <property type="entry name" value="PRiA4_ORF3"/>
    <property type="match status" value="1"/>
</dbReference>
<dbReference type="PANTHER" id="PTHR41878">
    <property type="entry name" value="LEXA REPRESSOR-RELATED"/>
    <property type="match status" value="1"/>
</dbReference>
<dbReference type="HOGENOM" id="CLU_085055_0_1_6"/>
<dbReference type="Gene3D" id="3.10.290.30">
    <property type="entry name" value="MM3350-like"/>
    <property type="match status" value="1"/>
</dbReference>
<feature type="domain" description="Plasmid pRiA4b Orf3-like" evidence="1">
    <location>
        <begin position="7"/>
        <end position="177"/>
    </location>
</feature>
<name>I3YC33_THIV6</name>
<protein>
    <submittedName>
        <fullName evidence="2">Plasmid pRiA4b ORF-3-like protein</fullName>
    </submittedName>
</protein>
<proteinExistence type="predicted"/>
<dbReference type="SUPFAM" id="SSF159941">
    <property type="entry name" value="MM3350-like"/>
    <property type="match status" value="1"/>
</dbReference>
<dbReference type="KEGG" id="tvi:Thivi_2617"/>
<evidence type="ECO:0000259" key="1">
    <source>
        <dbReference type="Pfam" id="PF07929"/>
    </source>
</evidence>
<dbReference type="eggNOG" id="COG4974">
    <property type="taxonomic scope" value="Bacteria"/>
</dbReference>
<dbReference type="EMBL" id="CP003154">
    <property type="protein sequence ID" value="AFL74551.1"/>
    <property type="molecule type" value="Genomic_DNA"/>
</dbReference>
<evidence type="ECO:0000313" key="2">
    <source>
        <dbReference type="EMBL" id="AFL74551.1"/>
    </source>
</evidence>
<keyword evidence="3" id="KW-1185">Reference proteome</keyword>
<dbReference type="InterPro" id="IPR024047">
    <property type="entry name" value="MM3350-like_sf"/>
</dbReference>
<dbReference type="InterPro" id="IPR012912">
    <property type="entry name" value="Plasmid_pRiA4b_Orf3-like"/>
</dbReference>
<sequence>MAKDPRKIYQLKIGLSGAKPPIWRRLLIVDTVPLPVFHTVLQIVMGWEDSHLHQFVTGGNYYGTPDPDDHFSETLNESRYKLNQLLKKEKDSLIYEYDFGDSWEHKVTLENILPFDPDAILPRCIKGKGACPPEDVGGIWGYYGFLEALRDPQHPEHEDYKDWIGGDFDPDAFDLDEINAPLLEYCRQT</sequence>
<evidence type="ECO:0000313" key="3">
    <source>
        <dbReference type="Proteomes" id="UP000006062"/>
    </source>
</evidence>
<accession>I3YC33</accession>